<evidence type="ECO:0000256" key="6">
    <source>
        <dbReference type="ARBA" id="ARBA00023242"/>
    </source>
</evidence>
<feature type="domain" description="C2H2-type" evidence="9">
    <location>
        <begin position="127"/>
        <end position="154"/>
    </location>
</feature>
<keyword evidence="6" id="KW-0539">Nucleus</keyword>
<reference evidence="10" key="1">
    <citation type="submission" date="2023-10" db="EMBL/GenBank/DDBJ databases">
        <title>Genome assemblies of two species of porcelain crab, Petrolisthes cinctipes and Petrolisthes manimaculis (Anomura: Porcellanidae).</title>
        <authorList>
            <person name="Angst P."/>
        </authorList>
    </citation>
    <scope>NUCLEOTIDE SEQUENCE</scope>
    <source>
        <strain evidence="10">PB745_01</strain>
        <tissue evidence="10">Gill</tissue>
    </source>
</reference>
<feature type="domain" description="C2H2-type" evidence="9">
    <location>
        <begin position="73"/>
        <end position="100"/>
    </location>
</feature>
<keyword evidence="2" id="KW-0479">Metal-binding</keyword>
<evidence type="ECO:0000313" key="11">
    <source>
        <dbReference type="Proteomes" id="UP001286313"/>
    </source>
</evidence>
<dbReference type="SUPFAM" id="SSF57667">
    <property type="entry name" value="beta-beta-alpha zinc fingers"/>
    <property type="match status" value="3"/>
</dbReference>
<dbReference type="Proteomes" id="UP001286313">
    <property type="component" value="Unassembled WGS sequence"/>
</dbReference>
<evidence type="ECO:0000313" key="10">
    <source>
        <dbReference type="EMBL" id="KAK3864812.1"/>
    </source>
</evidence>
<dbReference type="PROSITE" id="PS00028">
    <property type="entry name" value="ZINC_FINGER_C2H2_1"/>
    <property type="match status" value="4"/>
</dbReference>
<feature type="compositionally biased region" description="Basic and acidic residues" evidence="8">
    <location>
        <begin position="181"/>
        <end position="190"/>
    </location>
</feature>
<gene>
    <name evidence="10" type="ORF">Pcinc_029528</name>
</gene>
<dbReference type="AlphaFoldDB" id="A0AAE1F0U2"/>
<evidence type="ECO:0000256" key="5">
    <source>
        <dbReference type="ARBA" id="ARBA00022833"/>
    </source>
</evidence>
<dbReference type="PANTHER" id="PTHR23226:SF416">
    <property type="entry name" value="FI01424P"/>
    <property type="match status" value="1"/>
</dbReference>
<feature type="compositionally biased region" description="Polar residues" evidence="8">
    <location>
        <begin position="191"/>
        <end position="212"/>
    </location>
</feature>
<dbReference type="EMBL" id="JAWQEG010003714">
    <property type="protein sequence ID" value="KAK3864812.1"/>
    <property type="molecule type" value="Genomic_DNA"/>
</dbReference>
<evidence type="ECO:0000256" key="4">
    <source>
        <dbReference type="ARBA" id="ARBA00022771"/>
    </source>
</evidence>
<sequence length="274" mass="31074">MSMNADETDCSLEFNCGICGRSFSDPHSLKIHGAMHAPRNGRNIYECPDCGMTFRMELNFKYHLKKDTGVRTFGCGICSQKFTNPSCLETHYRVHSNEKSFTCKQCGKTYIQLGSFKNHIMSHPATSACKECGKVFTNRNSLVAHEHAHVTQKPHACHSCGKRFAHAFNLEVHLNSFCKSTRDSTEKSDNTHAPNSKTLTKAPNTPQKNKPVSSERQERDGQDRVEVIYLESDSEGEQEGERGFHEDFLPLEVCLNEGEEELSLRDLMQRYDNE</sequence>
<dbReference type="PROSITE" id="PS50157">
    <property type="entry name" value="ZINC_FINGER_C2H2_2"/>
    <property type="match status" value="6"/>
</dbReference>
<dbReference type="Pfam" id="PF00096">
    <property type="entry name" value="zf-C2H2"/>
    <property type="match status" value="6"/>
</dbReference>
<dbReference type="InterPro" id="IPR013087">
    <property type="entry name" value="Znf_C2H2_type"/>
</dbReference>
<feature type="domain" description="C2H2-type" evidence="9">
    <location>
        <begin position="14"/>
        <end position="41"/>
    </location>
</feature>
<proteinExistence type="predicted"/>
<accession>A0AAE1F0U2</accession>
<organism evidence="10 11">
    <name type="scientific">Petrolisthes cinctipes</name>
    <name type="common">Flat porcelain crab</name>
    <dbReference type="NCBI Taxonomy" id="88211"/>
    <lineage>
        <taxon>Eukaryota</taxon>
        <taxon>Metazoa</taxon>
        <taxon>Ecdysozoa</taxon>
        <taxon>Arthropoda</taxon>
        <taxon>Crustacea</taxon>
        <taxon>Multicrustacea</taxon>
        <taxon>Malacostraca</taxon>
        <taxon>Eumalacostraca</taxon>
        <taxon>Eucarida</taxon>
        <taxon>Decapoda</taxon>
        <taxon>Pleocyemata</taxon>
        <taxon>Anomura</taxon>
        <taxon>Galatheoidea</taxon>
        <taxon>Porcellanidae</taxon>
        <taxon>Petrolisthes</taxon>
    </lineage>
</organism>
<feature type="domain" description="C2H2-type" evidence="9">
    <location>
        <begin position="155"/>
        <end position="188"/>
    </location>
</feature>
<evidence type="ECO:0000256" key="8">
    <source>
        <dbReference type="SAM" id="MobiDB-lite"/>
    </source>
</evidence>
<dbReference type="GO" id="GO:0000981">
    <property type="term" value="F:DNA-binding transcription factor activity, RNA polymerase II-specific"/>
    <property type="evidence" value="ECO:0007669"/>
    <property type="project" value="TreeGrafter"/>
</dbReference>
<dbReference type="FunFam" id="3.30.160.60:FF:000100">
    <property type="entry name" value="Zinc finger 45-like"/>
    <property type="match status" value="1"/>
</dbReference>
<evidence type="ECO:0000259" key="9">
    <source>
        <dbReference type="PROSITE" id="PS50157"/>
    </source>
</evidence>
<dbReference type="Gene3D" id="3.30.160.60">
    <property type="entry name" value="Classic Zinc Finger"/>
    <property type="match status" value="5"/>
</dbReference>
<dbReference type="SMART" id="SM00355">
    <property type="entry name" value="ZnF_C2H2"/>
    <property type="match status" value="6"/>
</dbReference>
<dbReference type="GO" id="GO:0000978">
    <property type="term" value="F:RNA polymerase II cis-regulatory region sequence-specific DNA binding"/>
    <property type="evidence" value="ECO:0007669"/>
    <property type="project" value="TreeGrafter"/>
</dbReference>
<dbReference type="GO" id="GO:0008270">
    <property type="term" value="F:zinc ion binding"/>
    <property type="evidence" value="ECO:0007669"/>
    <property type="project" value="UniProtKB-KW"/>
</dbReference>
<feature type="compositionally biased region" description="Basic and acidic residues" evidence="8">
    <location>
        <begin position="213"/>
        <end position="226"/>
    </location>
</feature>
<keyword evidence="5" id="KW-0862">Zinc</keyword>
<evidence type="ECO:0000256" key="7">
    <source>
        <dbReference type="PROSITE-ProRule" id="PRU00042"/>
    </source>
</evidence>
<evidence type="ECO:0000256" key="2">
    <source>
        <dbReference type="ARBA" id="ARBA00022723"/>
    </source>
</evidence>
<feature type="domain" description="C2H2-type" evidence="9">
    <location>
        <begin position="101"/>
        <end position="128"/>
    </location>
</feature>
<dbReference type="GO" id="GO:0005634">
    <property type="term" value="C:nucleus"/>
    <property type="evidence" value="ECO:0007669"/>
    <property type="project" value="UniProtKB-SubCell"/>
</dbReference>
<evidence type="ECO:0000256" key="1">
    <source>
        <dbReference type="ARBA" id="ARBA00004123"/>
    </source>
</evidence>
<dbReference type="FunFam" id="3.30.160.60:FF:000110">
    <property type="entry name" value="Zinc finger protein-like"/>
    <property type="match status" value="1"/>
</dbReference>
<protein>
    <recommendedName>
        <fullName evidence="9">C2H2-type domain-containing protein</fullName>
    </recommendedName>
</protein>
<dbReference type="PANTHER" id="PTHR23226">
    <property type="entry name" value="ZINC FINGER AND SCAN DOMAIN-CONTAINING"/>
    <property type="match status" value="1"/>
</dbReference>
<name>A0AAE1F0U2_PETCI</name>
<feature type="domain" description="C2H2-type" evidence="9">
    <location>
        <begin position="45"/>
        <end position="72"/>
    </location>
</feature>
<feature type="region of interest" description="Disordered" evidence="8">
    <location>
        <begin position="181"/>
        <end position="247"/>
    </location>
</feature>
<evidence type="ECO:0000256" key="3">
    <source>
        <dbReference type="ARBA" id="ARBA00022737"/>
    </source>
</evidence>
<keyword evidence="4 7" id="KW-0863">Zinc-finger</keyword>
<keyword evidence="3" id="KW-0677">Repeat</keyword>
<comment type="caution">
    <text evidence="10">The sequence shown here is derived from an EMBL/GenBank/DDBJ whole genome shotgun (WGS) entry which is preliminary data.</text>
</comment>
<comment type="subcellular location">
    <subcellularLocation>
        <location evidence="1">Nucleus</location>
    </subcellularLocation>
</comment>
<dbReference type="InterPro" id="IPR036236">
    <property type="entry name" value="Znf_C2H2_sf"/>
</dbReference>
<keyword evidence="11" id="KW-1185">Reference proteome</keyword>